<reference evidence="2 3" key="1">
    <citation type="submission" date="2020-02" db="EMBL/GenBank/DDBJ databases">
        <title>Characterization of vanA genotype vancomycin-resistant Enterococcus saigonensis VE80.</title>
        <authorList>
            <person name="Harada T."/>
            <person name="Motooka D."/>
            <person name="Nakamura S."/>
            <person name="Yamamoto Y."/>
            <person name="Kawahara R."/>
            <person name="Kawatsu K."/>
        </authorList>
    </citation>
    <scope>NUCLEOTIDE SEQUENCE [LARGE SCALE GENOMIC DNA]</scope>
    <source>
        <strain evidence="2 3">VE80</strain>
    </source>
</reference>
<dbReference type="KEGG" id="esg:EsVE80_03120"/>
<proteinExistence type="predicted"/>
<keyword evidence="1" id="KW-0472">Membrane</keyword>
<dbReference type="EMBL" id="AP022822">
    <property type="protein sequence ID" value="BCA84789.1"/>
    <property type="molecule type" value="Genomic_DNA"/>
</dbReference>
<dbReference type="PROSITE" id="PS51257">
    <property type="entry name" value="PROKAR_LIPOPROTEIN"/>
    <property type="match status" value="1"/>
</dbReference>
<sequence>MSKASSKAFILLEAVISLAILTGCALVLIFQQQQLLNQSNKAKQRLTQSRIMYEEARIILRQGGSHDEVIQYGAKNYYIIYSSQEYRFSCREDDKVMEVQLEN</sequence>
<dbReference type="Proteomes" id="UP000502998">
    <property type="component" value="Chromosome"/>
</dbReference>
<keyword evidence="1" id="KW-1133">Transmembrane helix</keyword>
<evidence type="ECO:0008006" key="4">
    <source>
        <dbReference type="Google" id="ProtNLM"/>
    </source>
</evidence>
<accession>A0A679I9T2</accession>
<evidence type="ECO:0000313" key="2">
    <source>
        <dbReference type="EMBL" id="BCA84789.1"/>
    </source>
</evidence>
<feature type="transmembrane region" description="Helical" evidence="1">
    <location>
        <begin position="9"/>
        <end position="30"/>
    </location>
</feature>
<keyword evidence="3" id="KW-1185">Reference proteome</keyword>
<protein>
    <recommendedName>
        <fullName evidence="4">Type II secretion system protein</fullName>
    </recommendedName>
</protein>
<keyword evidence="1" id="KW-0812">Transmembrane</keyword>
<dbReference type="AlphaFoldDB" id="A0A679I9T2"/>
<evidence type="ECO:0000313" key="3">
    <source>
        <dbReference type="Proteomes" id="UP000502998"/>
    </source>
</evidence>
<name>A0A679I9T2_9ENTE</name>
<gene>
    <name evidence="2" type="ORF">EsVE80_03120</name>
</gene>
<evidence type="ECO:0000256" key="1">
    <source>
        <dbReference type="SAM" id="Phobius"/>
    </source>
</evidence>
<organism evidence="2 3">
    <name type="scientific">Enterococcus saigonensis</name>
    <dbReference type="NCBI Taxonomy" id="1805431"/>
    <lineage>
        <taxon>Bacteria</taxon>
        <taxon>Bacillati</taxon>
        <taxon>Bacillota</taxon>
        <taxon>Bacilli</taxon>
        <taxon>Lactobacillales</taxon>
        <taxon>Enterococcaceae</taxon>
        <taxon>Enterococcus</taxon>
    </lineage>
</organism>